<dbReference type="EMBL" id="GBRH01256726">
    <property type="protein sequence ID" value="JAD41169.1"/>
    <property type="molecule type" value="Transcribed_RNA"/>
</dbReference>
<sequence>MSGEKRIPHSINTMI</sequence>
<evidence type="ECO:0000313" key="1">
    <source>
        <dbReference type="EMBL" id="JAD41169.1"/>
    </source>
</evidence>
<protein>
    <submittedName>
        <fullName evidence="1">Uncharacterized protein</fullName>
    </submittedName>
</protein>
<proteinExistence type="predicted"/>
<reference evidence="1" key="2">
    <citation type="journal article" date="2015" name="Data Brief">
        <title>Shoot transcriptome of the giant reed, Arundo donax.</title>
        <authorList>
            <person name="Barrero R.A."/>
            <person name="Guerrero F.D."/>
            <person name="Moolhuijzen P."/>
            <person name="Goolsby J.A."/>
            <person name="Tidwell J."/>
            <person name="Bellgard S.E."/>
            <person name="Bellgard M.I."/>
        </authorList>
    </citation>
    <scope>NUCLEOTIDE SEQUENCE</scope>
    <source>
        <tissue evidence="1">Shoot tissue taken approximately 20 cm above the soil surface</tissue>
    </source>
</reference>
<accession>A0A0A8ZP43</accession>
<name>A0A0A8ZP43_ARUDO</name>
<reference evidence="1" key="1">
    <citation type="submission" date="2014-09" db="EMBL/GenBank/DDBJ databases">
        <authorList>
            <person name="Magalhaes I.L.F."/>
            <person name="Oliveira U."/>
            <person name="Santos F.R."/>
            <person name="Vidigal T.H.D.A."/>
            <person name="Brescovit A.D."/>
            <person name="Santos A.J."/>
        </authorList>
    </citation>
    <scope>NUCLEOTIDE SEQUENCE</scope>
    <source>
        <tissue evidence="1">Shoot tissue taken approximately 20 cm above the soil surface</tissue>
    </source>
</reference>
<organism evidence="1">
    <name type="scientific">Arundo donax</name>
    <name type="common">Giant reed</name>
    <name type="synonym">Donax arundinaceus</name>
    <dbReference type="NCBI Taxonomy" id="35708"/>
    <lineage>
        <taxon>Eukaryota</taxon>
        <taxon>Viridiplantae</taxon>
        <taxon>Streptophyta</taxon>
        <taxon>Embryophyta</taxon>
        <taxon>Tracheophyta</taxon>
        <taxon>Spermatophyta</taxon>
        <taxon>Magnoliopsida</taxon>
        <taxon>Liliopsida</taxon>
        <taxon>Poales</taxon>
        <taxon>Poaceae</taxon>
        <taxon>PACMAD clade</taxon>
        <taxon>Arundinoideae</taxon>
        <taxon>Arundineae</taxon>
        <taxon>Arundo</taxon>
    </lineage>
</organism>